<dbReference type="InterPro" id="IPR013325">
    <property type="entry name" value="RNA_pol_sigma_r2"/>
</dbReference>
<comment type="caution">
    <text evidence="6">The sequence shown here is derived from an EMBL/GenBank/DDBJ whole genome shotgun (WGS) entry which is preliminary data.</text>
</comment>
<protein>
    <submittedName>
        <fullName evidence="6">Sigma-70 family RNA polymerase sigma factor</fullName>
    </submittedName>
</protein>
<comment type="similarity">
    <text evidence="1">Belongs to the sigma-70 factor family. ECF subfamily.</text>
</comment>
<reference evidence="6" key="1">
    <citation type="submission" date="2020-12" db="EMBL/GenBank/DDBJ databases">
        <title>Snuella sp. nov., isolated from sediment in Incheon.</title>
        <authorList>
            <person name="Kim W."/>
        </authorList>
    </citation>
    <scope>NUCLEOTIDE SEQUENCE</scope>
    <source>
        <strain evidence="6">CAU 1569</strain>
    </source>
</reference>
<dbReference type="PANTHER" id="PTHR43133">
    <property type="entry name" value="RNA POLYMERASE ECF-TYPE SIGMA FACTO"/>
    <property type="match status" value="1"/>
</dbReference>
<dbReference type="InterPro" id="IPR014284">
    <property type="entry name" value="RNA_pol_sigma-70_dom"/>
</dbReference>
<dbReference type="SUPFAM" id="SSF88659">
    <property type="entry name" value="Sigma3 and sigma4 domains of RNA polymerase sigma factors"/>
    <property type="match status" value="1"/>
</dbReference>
<evidence type="ECO:0000259" key="5">
    <source>
        <dbReference type="Pfam" id="PF08281"/>
    </source>
</evidence>
<dbReference type="GO" id="GO:0003677">
    <property type="term" value="F:DNA binding"/>
    <property type="evidence" value="ECO:0007669"/>
    <property type="project" value="InterPro"/>
</dbReference>
<organism evidence="6 7">
    <name type="scientific">Snuella sedimenti</name>
    <dbReference type="NCBI Taxonomy" id="2798802"/>
    <lineage>
        <taxon>Bacteria</taxon>
        <taxon>Pseudomonadati</taxon>
        <taxon>Bacteroidota</taxon>
        <taxon>Flavobacteriia</taxon>
        <taxon>Flavobacteriales</taxon>
        <taxon>Flavobacteriaceae</taxon>
        <taxon>Snuella</taxon>
    </lineage>
</organism>
<proteinExistence type="inferred from homology"/>
<dbReference type="Pfam" id="PF08281">
    <property type="entry name" value="Sigma70_r4_2"/>
    <property type="match status" value="1"/>
</dbReference>
<name>A0A8J7LQ38_9FLAO</name>
<evidence type="ECO:0000256" key="3">
    <source>
        <dbReference type="ARBA" id="ARBA00023082"/>
    </source>
</evidence>
<accession>A0A8J7LQ38</accession>
<dbReference type="SUPFAM" id="SSF88946">
    <property type="entry name" value="Sigma2 domain of RNA polymerase sigma factors"/>
    <property type="match status" value="1"/>
</dbReference>
<evidence type="ECO:0000313" key="7">
    <source>
        <dbReference type="Proteomes" id="UP000610931"/>
    </source>
</evidence>
<keyword evidence="2" id="KW-0805">Transcription regulation</keyword>
<keyword evidence="4" id="KW-0804">Transcription</keyword>
<dbReference type="InterPro" id="IPR013324">
    <property type="entry name" value="RNA_pol_sigma_r3/r4-like"/>
</dbReference>
<dbReference type="AlphaFoldDB" id="A0A8J7LQ38"/>
<dbReference type="GO" id="GO:0006352">
    <property type="term" value="P:DNA-templated transcription initiation"/>
    <property type="evidence" value="ECO:0007669"/>
    <property type="project" value="InterPro"/>
</dbReference>
<evidence type="ECO:0000256" key="1">
    <source>
        <dbReference type="ARBA" id="ARBA00010641"/>
    </source>
</evidence>
<dbReference type="InterPro" id="IPR039425">
    <property type="entry name" value="RNA_pol_sigma-70-like"/>
</dbReference>
<evidence type="ECO:0000256" key="4">
    <source>
        <dbReference type="ARBA" id="ARBA00023163"/>
    </source>
</evidence>
<evidence type="ECO:0000256" key="2">
    <source>
        <dbReference type="ARBA" id="ARBA00023015"/>
    </source>
</evidence>
<dbReference type="EMBL" id="JAELVQ010000031">
    <property type="protein sequence ID" value="MBJ6369609.1"/>
    <property type="molecule type" value="Genomic_DNA"/>
</dbReference>
<sequence>MSKKENITIIFWENLRKGQVNALEGLYDLFIDDLFAYGMKQVNVKGYVMDCIHDLFVDLYKYRSNLSETDNVKFYLFKSLKRKINKRYSGEKALIDGDISDMSYPFNQNYTEPWEKEIINEEFVNEKKVWLSNALGKLSKKQQRIVFLRYNEDKTYEEIAKIMGVSVATARTKVYRVIKKLRESSFSLFWFFKIF</sequence>
<dbReference type="PANTHER" id="PTHR43133:SF46">
    <property type="entry name" value="RNA POLYMERASE SIGMA-70 FACTOR ECF SUBFAMILY"/>
    <property type="match status" value="1"/>
</dbReference>
<dbReference type="InterPro" id="IPR013249">
    <property type="entry name" value="RNA_pol_sigma70_r4_t2"/>
</dbReference>
<dbReference type="CDD" id="cd06171">
    <property type="entry name" value="Sigma70_r4"/>
    <property type="match status" value="1"/>
</dbReference>
<feature type="domain" description="RNA polymerase sigma factor 70 region 4 type 2" evidence="5">
    <location>
        <begin position="130"/>
        <end position="181"/>
    </location>
</feature>
<dbReference type="InterPro" id="IPR036388">
    <property type="entry name" value="WH-like_DNA-bd_sf"/>
</dbReference>
<keyword evidence="3" id="KW-0731">Sigma factor</keyword>
<dbReference type="GO" id="GO:0016987">
    <property type="term" value="F:sigma factor activity"/>
    <property type="evidence" value="ECO:0007669"/>
    <property type="project" value="UniProtKB-KW"/>
</dbReference>
<dbReference type="Proteomes" id="UP000610931">
    <property type="component" value="Unassembled WGS sequence"/>
</dbReference>
<dbReference type="Gene3D" id="1.10.10.10">
    <property type="entry name" value="Winged helix-like DNA-binding domain superfamily/Winged helix DNA-binding domain"/>
    <property type="match status" value="1"/>
</dbReference>
<evidence type="ECO:0000313" key="6">
    <source>
        <dbReference type="EMBL" id="MBJ6369609.1"/>
    </source>
</evidence>
<dbReference type="Gene3D" id="1.10.1740.10">
    <property type="match status" value="1"/>
</dbReference>
<dbReference type="NCBIfam" id="TIGR02937">
    <property type="entry name" value="sigma70-ECF"/>
    <property type="match status" value="1"/>
</dbReference>
<dbReference type="RefSeq" id="WP_199116735.1">
    <property type="nucleotide sequence ID" value="NZ_JAELVQ010000031.1"/>
</dbReference>
<keyword evidence="7" id="KW-1185">Reference proteome</keyword>
<gene>
    <name evidence="6" type="ORF">JF259_16095</name>
</gene>